<comment type="caution">
    <text evidence="1">The sequence shown here is derived from an EMBL/GenBank/DDBJ whole genome shotgun (WGS) entry which is preliminary data.</text>
</comment>
<keyword evidence="2" id="KW-1185">Reference proteome</keyword>
<reference evidence="1 2" key="1">
    <citation type="submission" date="2023-10" db="EMBL/GenBank/DDBJ databases">
        <title>Draft genome sequence of Xylaria bambusicola isolate GMP-LS, the root and basal stem rot pathogen of sugarcane in Indonesia.</title>
        <authorList>
            <person name="Selvaraj P."/>
            <person name="Muralishankar V."/>
            <person name="Muruganantham S."/>
            <person name="Sp S."/>
            <person name="Haryani S."/>
            <person name="Lau K.J.X."/>
            <person name="Naqvi N.I."/>
        </authorList>
    </citation>
    <scope>NUCLEOTIDE SEQUENCE [LARGE SCALE GENOMIC DNA]</scope>
    <source>
        <strain evidence="1">GMP-LS</strain>
    </source>
</reference>
<dbReference type="EMBL" id="JAWHQM010000011">
    <property type="protein sequence ID" value="KAK5629451.1"/>
    <property type="molecule type" value="Genomic_DNA"/>
</dbReference>
<protein>
    <submittedName>
        <fullName evidence="1">Uncharacterized protein</fullName>
    </submittedName>
</protein>
<organism evidence="1 2">
    <name type="scientific">Xylaria bambusicola</name>
    <dbReference type="NCBI Taxonomy" id="326684"/>
    <lineage>
        <taxon>Eukaryota</taxon>
        <taxon>Fungi</taxon>
        <taxon>Dikarya</taxon>
        <taxon>Ascomycota</taxon>
        <taxon>Pezizomycotina</taxon>
        <taxon>Sordariomycetes</taxon>
        <taxon>Xylariomycetidae</taxon>
        <taxon>Xylariales</taxon>
        <taxon>Xylariaceae</taxon>
        <taxon>Xylaria</taxon>
    </lineage>
</organism>
<name>A0AAN7Z944_9PEZI</name>
<accession>A0AAN7Z944</accession>
<dbReference type="AlphaFoldDB" id="A0AAN7Z944"/>
<sequence length="118" mass="13277">MSLSQHGALKTYTNEDTLSTQLCTCQLHSRSFLNIVVVDDGQEAKAAEISHRCRNVSASILQHISVSRYETIKCCLVAGWFATASKLDELVVTGLRKRIRVFVHRRQVWAGNNDLKMT</sequence>
<dbReference type="Proteomes" id="UP001305414">
    <property type="component" value="Unassembled WGS sequence"/>
</dbReference>
<proteinExistence type="predicted"/>
<gene>
    <name evidence="1" type="ORF">RRF57_005166</name>
</gene>
<evidence type="ECO:0000313" key="2">
    <source>
        <dbReference type="Proteomes" id="UP001305414"/>
    </source>
</evidence>
<evidence type="ECO:0000313" key="1">
    <source>
        <dbReference type="EMBL" id="KAK5629451.1"/>
    </source>
</evidence>